<evidence type="ECO:0000313" key="21">
    <source>
        <dbReference type="Proteomes" id="UP000824118"/>
    </source>
</evidence>
<dbReference type="Gene3D" id="3.40.50.1380">
    <property type="entry name" value="Methylglyoxal synthase-like domain"/>
    <property type="match status" value="1"/>
</dbReference>
<dbReference type="AlphaFoldDB" id="A0A9D1LWX2"/>
<dbReference type="InterPro" id="IPR013815">
    <property type="entry name" value="ATP_grasp_subdomain_1"/>
</dbReference>
<dbReference type="Pfam" id="PF02787">
    <property type="entry name" value="CPSase_L_D3"/>
    <property type="match status" value="1"/>
</dbReference>
<evidence type="ECO:0000256" key="15">
    <source>
        <dbReference type="NCBIfam" id="TIGR00652"/>
    </source>
</evidence>
<evidence type="ECO:0000256" key="4">
    <source>
        <dbReference type="ARBA" id="ARBA00022598"/>
    </source>
</evidence>
<dbReference type="PANTHER" id="PTHR11405">
    <property type="entry name" value="CARBAMOYLTRANSFERASE FAMILY MEMBER"/>
    <property type="match status" value="1"/>
</dbReference>
<dbReference type="InterPro" id="IPR018510">
    <property type="entry name" value="DAP_epimerase_AS"/>
</dbReference>
<dbReference type="SUPFAM" id="SSF54506">
    <property type="entry name" value="Diaminopimelate epimerase-like"/>
    <property type="match status" value="2"/>
</dbReference>
<keyword evidence="12" id="KW-0464">Manganese</keyword>
<dbReference type="NCBIfam" id="NF003671">
    <property type="entry name" value="PRK05294.1"/>
    <property type="match status" value="1"/>
</dbReference>
<comment type="similarity">
    <text evidence="2">Belongs to the CarB family.</text>
</comment>
<dbReference type="GO" id="GO:0006526">
    <property type="term" value="P:L-arginine biosynthetic process"/>
    <property type="evidence" value="ECO:0007669"/>
    <property type="project" value="UniProtKB-KW"/>
</dbReference>
<dbReference type="PROSITE" id="PS50975">
    <property type="entry name" value="ATP_GRASP"/>
    <property type="match status" value="1"/>
</dbReference>
<evidence type="ECO:0000313" key="20">
    <source>
        <dbReference type="EMBL" id="HIU49485.1"/>
    </source>
</evidence>
<dbReference type="GO" id="GO:0009089">
    <property type="term" value="P:lysine biosynthetic process via diaminopimelate"/>
    <property type="evidence" value="ECO:0007669"/>
    <property type="project" value="UniProtKB-UniRule"/>
</dbReference>
<accession>A0A9D1LWX2</accession>
<dbReference type="SUPFAM" id="SSF52440">
    <property type="entry name" value="PreATP-grasp domain"/>
    <property type="match status" value="1"/>
</dbReference>
<feature type="domain" description="ATP-grasp" evidence="18">
    <location>
        <begin position="335"/>
        <end position="525"/>
    </location>
</feature>
<dbReference type="Proteomes" id="UP000824118">
    <property type="component" value="Unassembled WGS sequence"/>
</dbReference>
<dbReference type="InterPro" id="IPR011761">
    <property type="entry name" value="ATP-grasp"/>
</dbReference>
<dbReference type="Gene3D" id="1.10.1030.10">
    <property type="entry name" value="Carbamoyl-phosphate synthetase, large subunit oligomerisation domain"/>
    <property type="match status" value="1"/>
</dbReference>
<evidence type="ECO:0000259" key="18">
    <source>
        <dbReference type="PROSITE" id="PS50975"/>
    </source>
</evidence>
<dbReference type="SMART" id="SM01096">
    <property type="entry name" value="CPSase_L_D3"/>
    <property type="match status" value="1"/>
</dbReference>
<dbReference type="PRINTS" id="PR00098">
    <property type="entry name" value="CPSASE"/>
</dbReference>
<comment type="pathway">
    <text evidence="1">Amino-acid biosynthesis; L-arginine biosynthesis; carbamoyl phosphate from bicarbonate: step 1/1.</text>
</comment>
<dbReference type="NCBIfam" id="NF009455">
    <property type="entry name" value="PRK12815.1"/>
    <property type="match status" value="1"/>
</dbReference>
<dbReference type="PROSITE" id="PS51855">
    <property type="entry name" value="MGS"/>
    <property type="match status" value="1"/>
</dbReference>
<keyword evidence="6" id="KW-0479">Metal-binding</keyword>
<evidence type="ECO:0000256" key="8">
    <source>
        <dbReference type="ARBA" id="ARBA00022741"/>
    </source>
</evidence>
<keyword evidence="5" id="KW-0028">Amino-acid biosynthesis</keyword>
<dbReference type="GO" id="GO:0004087">
    <property type="term" value="F:carbamoyl-phosphate synthase (ammonia) activity"/>
    <property type="evidence" value="ECO:0007669"/>
    <property type="project" value="UniProtKB-EC"/>
</dbReference>
<evidence type="ECO:0000256" key="9">
    <source>
        <dbReference type="ARBA" id="ARBA00022840"/>
    </source>
</evidence>
<dbReference type="InterPro" id="IPR016185">
    <property type="entry name" value="PreATP-grasp_dom_sf"/>
</dbReference>
<evidence type="ECO:0000259" key="19">
    <source>
        <dbReference type="PROSITE" id="PS51855"/>
    </source>
</evidence>
<dbReference type="SUPFAM" id="SSF52335">
    <property type="entry name" value="Methylglyoxal synthase-like"/>
    <property type="match status" value="1"/>
</dbReference>
<dbReference type="FunFam" id="1.10.1030.10:FF:000002">
    <property type="entry name" value="Carbamoyl-phosphate synthase large chain"/>
    <property type="match status" value="1"/>
</dbReference>
<evidence type="ECO:0000256" key="3">
    <source>
        <dbReference type="ARBA" id="ARBA00022571"/>
    </source>
</evidence>
<proteinExistence type="inferred from homology"/>
<dbReference type="SUPFAM" id="SSF48108">
    <property type="entry name" value="Carbamoyl phosphate synthetase, large subunit connection domain"/>
    <property type="match status" value="1"/>
</dbReference>
<evidence type="ECO:0000256" key="6">
    <source>
        <dbReference type="ARBA" id="ARBA00022723"/>
    </source>
</evidence>
<dbReference type="Pfam" id="PF02786">
    <property type="entry name" value="CPSase_L_D2"/>
    <property type="match status" value="1"/>
</dbReference>
<evidence type="ECO:0000256" key="17">
    <source>
        <dbReference type="PROSITE-ProRule" id="PRU10125"/>
    </source>
</evidence>
<reference evidence="20" key="2">
    <citation type="journal article" date="2021" name="PeerJ">
        <title>Extensive microbial diversity within the chicken gut microbiome revealed by metagenomics and culture.</title>
        <authorList>
            <person name="Gilroy R."/>
            <person name="Ravi A."/>
            <person name="Getino M."/>
            <person name="Pursley I."/>
            <person name="Horton D.L."/>
            <person name="Alikhan N.F."/>
            <person name="Baker D."/>
            <person name="Gharbi K."/>
            <person name="Hall N."/>
            <person name="Watson M."/>
            <person name="Adriaenssens E.M."/>
            <person name="Foster-Nyarko E."/>
            <person name="Jarju S."/>
            <person name="Secka A."/>
            <person name="Antonio M."/>
            <person name="Oren A."/>
            <person name="Chaudhuri R.R."/>
            <person name="La Ragione R."/>
            <person name="Hildebrand F."/>
            <person name="Pallen M.J."/>
        </authorList>
    </citation>
    <scope>NUCLEOTIDE SEQUENCE</scope>
    <source>
        <strain evidence="20">ChiGjej1B1-1684</strain>
    </source>
</reference>
<feature type="active site" evidence="17">
    <location>
        <position position="807"/>
    </location>
</feature>
<dbReference type="PROSITE" id="PS00867">
    <property type="entry name" value="CPSASE_2"/>
    <property type="match status" value="1"/>
</dbReference>
<evidence type="ECO:0000256" key="13">
    <source>
        <dbReference type="ARBA" id="ARBA00047359"/>
    </source>
</evidence>
<evidence type="ECO:0000256" key="11">
    <source>
        <dbReference type="ARBA" id="ARBA00022975"/>
    </source>
</evidence>
<dbReference type="InterPro" id="IPR036914">
    <property type="entry name" value="MGS-like_dom_sf"/>
</dbReference>
<organism evidence="20 21">
    <name type="scientific">Candidatus Limousia pullorum</name>
    <dbReference type="NCBI Taxonomy" id="2840860"/>
    <lineage>
        <taxon>Bacteria</taxon>
        <taxon>Bacillati</taxon>
        <taxon>Bacillota</taxon>
        <taxon>Clostridia</taxon>
        <taxon>Eubacteriales</taxon>
        <taxon>Oscillospiraceae</taxon>
        <taxon>Oscillospiraceae incertae sedis</taxon>
        <taxon>Candidatus Limousia</taxon>
    </lineage>
</organism>
<dbReference type="GO" id="GO:0005524">
    <property type="term" value="F:ATP binding"/>
    <property type="evidence" value="ECO:0007669"/>
    <property type="project" value="UniProtKB-UniRule"/>
</dbReference>
<evidence type="ECO:0000256" key="12">
    <source>
        <dbReference type="ARBA" id="ARBA00023211"/>
    </source>
</evidence>
<feature type="non-terminal residue" evidence="20">
    <location>
        <position position="1"/>
    </location>
</feature>
<dbReference type="Pfam" id="PF02142">
    <property type="entry name" value="MGS"/>
    <property type="match status" value="1"/>
</dbReference>
<comment type="catalytic activity">
    <reaction evidence="14">
        <text>hydrogencarbonate + L-glutamine + 2 ATP + H2O = carbamoyl phosphate + L-glutamate + 2 ADP + phosphate + 2 H(+)</text>
        <dbReference type="Rhea" id="RHEA:18633"/>
        <dbReference type="ChEBI" id="CHEBI:15377"/>
        <dbReference type="ChEBI" id="CHEBI:15378"/>
        <dbReference type="ChEBI" id="CHEBI:17544"/>
        <dbReference type="ChEBI" id="CHEBI:29985"/>
        <dbReference type="ChEBI" id="CHEBI:30616"/>
        <dbReference type="ChEBI" id="CHEBI:43474"/>
        <dbReference type="ChEBI" id="CHEBI:58228"/>
        <dbReference type="ChEBI" id="CHEBI:58359"/>
        <dbReference type="ChEBI" id="CHEBI:456216"/>
        <dbReference type="EC" id="6.3.5.5"/>
    </reaction>
</comment>
<keyword evidence="3" id="KW-0055">Arginine biosynthesis</keyword>
<keyword evidence="7" id="KW-0677">Repeat</keyword>
<dbReference type="SUPFAM" id="SSF56059">
    <property type="entry name" value="Glutathione synthetase ATP-binding domain-like"/>
    <property type="match status" value="2"/>
</dbReference>
<dbReference type="EC" id="5.1.1.7" evidence="15"/>
<keyword evidence="11" id="KW-0665">Pyrimidine biosynthesis</keyword>
<reference evidence="20" key="1">
    <citation type="submission" date="2020-10" db="EMBL/GenBank/DDBJ databases">
        <authorList>
            <person name="Gilroy R."/>
        </authorList>
    </citation>
    <scope>NUCLEOTIDE SEQUENCE</scope>
    <source>
        <strain evidence="20">ChiGjej1B1-1684</strain>
    </source>
</reference>
<dbReference type="GO" id="GO:0006221">
    <property type="term" value="P:pyrimidine nucleotide biosynthetic process"/>
    <property type="evidence" value="ECO:0007669"/>
    <property type="project" value="UniProtKB-KW"/>
</dbReference>
<comment type="caution">
    <text evidence="20">The sequence shown here is derived from an EMBL/GenBank/DDBJ whole genome shotgun (WGS) entry which is preliminary data.</text>
</comment>
<sequence>KNAVTGTTYACFEPAVDYVVVKFPKWPFDKFVYAKRQLGTQMKATGEVMAIAPSFEQAIMKAVRGAEISHDTLDDKKFAQLSDAEVEERLHVCDDLRIFCVYEAIKRGISIEKIHEITMIDEWFLSKFVNLAEISKVMKSGELNEEIYEKAKNYGFLDKTIKQFTGKEIENPLVPVYKMVDTCAAEFAAETPYFYSTFDEENEAEEFIKEKNSDKQTIMVLGSGPIRIGQGIEFDYASVHCVWALKKAGYDVVIVNNNPETVSTDFDTADRLYFEPLTNEDVMGIIKTEKPIGVVVAFGGQTAIKLTKFLNDNGIKILGTSADAIDMAEDRERFDELLEMHHIRRPKGMTVMSTEEALNVAEKIGYPVLLRPSYVLGGQNMIIAFNEADVKEYMAIILAQNIENPVLIDKYLSGTELEVDAICDGEDVLIPGIMEHVERAGIHSGDSIAVYPAWNISDEMTKKIVESSKNLAISLNTKGLVNIQYLIYENELYVIEVNPRSSRTIPYISKVTGVPMVELATRAMLGEKLKDMGYGTGLYKKSCYVAVKVPVFSFEKLINVDNHLGPEMKSTGEVLGIAGTLEEALYKGLIAAGYKMNKTGGVFITVRDSDKAEIGDVARKYADLGFKIYATEGTTSVLKDYGIDATPVKKIHESDENTLTLIESGKIQYVISTSSKGRIPTRDSVKIRRKTVERNIPCLTSIDTANALADCLKSRYSQMSTELVDINNMRSERMKLKFSKMEGTGNDYIYCNTFEQSWINNPECLAVRLSDRHHGIGGSGLILVAPSKVADAKMKMFNSDGTEGKMCGNGIRCVAKYLYDNGILDINEKSELTIETLSGIKNLKAYTQDGKVTRLRVDMGKASLKASDIPVTADSETVINKPVEIDGETYNITCVSMGNPHCVVFVNNVDGFDVETVGKKFEHHEMFPDRVNTEFVKVINNKTLKMRVWERGNGETLACGTGACAAVVAACENGICKKDEDITVKLLGGELTIRYTDDTVYMTGDARLVFEGEVEI</sequence>
<dbReference type="PROSITE" id="PS01326">
    <property type="entry name" value="DAP_EPIMERASE"/>
    <property type="match status" value="1"/>
</dbReference>
<dbReference type="InterPro" id="IPR005479">
    <property type="entry name" value="CPAse_ATP-bd"/>
</dbReference>
<dbReference type="GO" id="GO:0005737">
    <property type="term" value="C:cytoplasm"/>
    <property type="evidence" value="ECO:0007669"/>
    <property type="project" value="InterPro"/>
</dbReference>
<dbReference type="InterPro" id="IPR036897">
    <property type="entry name" value="CarbamoylP_synth_lsu_oligo_sf"/>
</dbReference>
<dbReference type="InterPro" id="IPR011607">
    <property type="entry name" value="MGS-like_dom"/>
</dbReference>
<evidence type="ECO:0000256" key="5">
    <source>
        <dbReference type="ARBA" id="ARBA00022605"/>
    </source>
</evidence>
<dbReference type="FunFam" id="3.30.470.20:FF:000026">
    <property type="entry name" value="Carbamoyl-phosphate synthase large chain"/>
    <property type="match status" value="1"/>
</dbReference>
<feature type="domain" description="MGS-like" evidence="19">
    <location>
        <begin position="594"/>
        <end position="733"/>
    </location>
</feature>
<dbReference type="GO" id="GO:0046872">
    <property type="term" value="F:metal ion binding"/>
    <property type="evidence" value="ECO:0007669"/>
    <property type="project" value="UniProtKB-KW"/>
</dbReference>
<name>A0A9D1LWX2_9FIRM</name>
<keyword evidence="8 16" id="KW-0547">Nucleotide-binding</keyword>
<evidence type="ECO:0000256" key="1">
    <source>
        <dbReference type="ARBA" id="ARBA00005077"/>
    </source>
</evidence>
<evidence type="ECO:0000256" key="7">
    <source>
        <dbReference type="ARBA" id="ARBA00022737"/>
    </source>
</evidence>
<dbReference type="GO" id="GO:0004088">
    <property type="term" value="F:carbamoyl-phosphate synthase (glutamine-hydrolyzing) activity"/>
    <property type="evidence" value="ECO:0007669"/>
    <property type="project" value="UniProtKB-EC"/>
</dbReference>
<dbReference type="Gene3D" id="3.10.310.10">
    <property type="entry name" value="Diaminopimelate Epimerase, Chain A, domain 1"/>
    <property type="match status" value="2"/>
</dbReference>
<dbReference type="Pfam" id="PF01678">
    <property type="entry name" value="DAP_epimerase"/>
    <property type="match status" value="2"/>
</dbReference>
<dbReference type="HAMAP" id="MF_00197">
    <property type="entry name" value="DAP_epimerase"/>
    <property type="match status" value="1"/>
</dbReference>
<protein>
    <recommendedName>
        <fullName evidence="15">Diaminopimelate epimerase</fullName>
        <ecNumber evidence="15">5.1.1.7</ecNumber>
    </recommendedName>
</protein>
<gene>
    <name evidence="20" type="primary">carB</name>
    <name evidence="20" type="ORF">IAD22_00510</name>
</gene>
<evidence type="ECO:0000256" key="14">
    <source>
        <dbReference type="ARBA" id="ARBA00048816"/>
    </source>
</evidence>
<dbReference type="InterPro" id="IPR005483">
    <property type="entry name" value="CPSase_dom"/>
</dbReference>
<dbReference type="PANTHER" id="PTHR11405:SF53">
    <property type="entry name" value="CARBAMOYL-PHOSPHATE SYNTHASE [AMMONIA], MITOCHONDRIAL"/>
    <property type="match status" value="1"/>
</dbReference>
<evidence type="ECO:0000256" key="2">
    <source>
        <dbReference type="ARBA" id="ARBA00009799"/>
    </source>
</evidence>
<dbReference type="CDD" id="cd01424">
    <property type="entry name" value="MGS_CPS_II"/>
    <property type="match status" value="1"/>
</dbReference>
<dbReference type="InterPro" id="IPR005480">
    <property type="entry name" value="CPSase_lsu_oligo"/>
</dbReference>
<dbReference type="InterPro" id="IPR058047">
    <property type="entry name" value="CPSase_preATP-grasp"/>
</dbReference>
<dbReference type="EMBL" id="DVNG01000006">
    <property type="protein sequence ID" value="HIU49485.1"/>
    <property type="molecule type" value="Genomic_DNA"/>
</dbReference>
<dbReference type="GO" id="GO:0006541">
    <property type="term" value="P:glutamine metabolic process"/>
    <property type="evidence" value="ECO:0007669"/>
    <property type="project" value="TreeGrafter"/>
</dbReference>
<keyword evidence="10" id="KW-0460">Magnesium</keyword>
<dbReference type="InterPro" id="IPR033937">
    <property type="entry name" value="MGS_CPS_CarB"/>
</dbReference>
<dbReference type="NCBIfam" id="TIGR00652">
    <property type="entry name" value="DapF"/>
    <property type="match status" value="1"/>
</dbReference>
<dbReference type="Gene3D" id="3.30.470.20">
    <property type="entry name" value="ATP-grasp fold, B domain"/>
    <property type="match status" value="2"/>
</dbReference>
<dbReference type="GO" id="GO:0008837">
    <property type="term" value="F:diaminopimelate epimerase activity"/>
    <property type="evidence" value="ECO:0007669"/>
    <property type="project" value="UniProtKB-UniRule"/>
</dbReference>
<dbReference type="FunFam" id="3.40.50.20:FF:000002">
    <property type="entry name" value="Carbamoyl-phosphate synthase large chain"/>
    <property type="match status" value="1"/>
</dbReference>
<evidence type="ECO:0000256" key="16">
    <source>
        <dbReference type="PROSITE-ProRule" id="PRU00409"/>
    </source>
</evidence>
<dbReference type="SMART" id="SM00851">
    <property type="entry name" value="MGS"/>
    <property type="match status" value="1"/>
</dbReference>
<comment type="catalytic activity">
    <reaction evidence="13">
        <text>hydrogencarbonate + NH4(+) + 2 ATP = carbamoyl phosphate + 2 ADP + phosphate + 2 H(+)</text>
        <dbReference type="Rhea" id="RHEA:18029"/>
        <dbReference type="ChEBI" id="CHEBI:15378"/>
        <dbReference type="ChEBI" id="CHEBI:17544"/>
        <dbReference type="ChEBI" id="CHEBI:28938"/>
        <dbReference type="ChEBI" id="CHEBI:30616"/>
        <dbReference type="ChEBI" id="CHEBI:43474"/>
        <dbReference type="ChEBI" id="CHEBI:58228"/>
        <dbReference type="ChEBI" id="CHEBI:456216"/>
        <dbReference type="EC" id="6.3.4.16"/>
    </reaction>
</comment>
<dbReference type="Gene3D" id="3.40.50.20">
    <property type="match status" value="1"/>
</dbReference>
<dbReference type="Gene3D" id="3.30.1490.20">
    <property type="entry name" value="ATP-grasp fold, A domain"/>
    <property type="match status" value="1"/>
</dbReference>
<dbReference type="InterPro" id="IPR001653">
    <property type="entry name" value="DAP_epimerase_DapF"/>
</dbReference>
<keyword evidence="4 20" id="KW-0436">Ligase</keyword>
<evidence type="ECO:0000256" key="10">
    <source>
        <dbReference type="ARBA" id="ARBA00022842"/>
    </source>
</evidence>
<keyword evidence="9 16" id="KW-0067">ATP-binding</keyword>
<dbReference type="Pfam" id="PF25596">
    <property type="entry name" value="CPSase_L_D1"/>
    <property type="match status" value="1"/>
</dbReference>